<dbReference type="InterPro" id="IPR003695">
    <property type="entry name" value="Ppx_GppA_N"/>
</dbReference>
<dbReference type="InterPro" id="IPR043129">
    <property type="entry name" value="ATPase_NBD"/>
</dbReference>
<evidence type="ECO:0000313" key="5">
    <source>
        <dbReference type="Proteomes" id="UP000712157"/>
    </source>
</evidence>
<dbReference type="AlphaFoldDB" id="A0A949K9G5"/>
<feature type="domain" description="Ppx/GppA phosphatase N-terminal" evidence="2">
    <location>
        <begin position="29"/>
        <end position="303"/>
    </location>
</feature>
<evidence type="ECO:0000259" key="3">
    <source>
        <dbReference type="Pfam" id="PF21447"/>
    </source>
</evidence>
<dbReference type="EMBL" id="JAHQCW010000069">
    <property type="protein sequence ID" value="MBU9739612.1"/>
    <property type="molecule type" value="Genomic_DNA"/>
</dbReference>
<dbReference type="Gene3D" id="3.30.420.150">
    <property type="entry name" value="Exopolyphosphatase. Domain 2"/>
    <property type="match status" value="1"/>
</dbReference>
<accession>A0A949K9G5</accession>
<dbReference type="SUPFAM" id="SSF109604">
    <property type="entry name" value="HD-domain/PDEase-like"/>
    <property type="match status" value="1"/>
</dbReference>
<organism evidence="4 5">
    <name type="scientific">Diplocloster agilis</name>
    <dbReference type="NCBI Taxonomy" id="2850323"/>
    <lineage>
        <taxon>Bacteria</taxon>
        <taxon>Bacillati</taxon>
        <taxon>Bacillota</taxon>
        <taxon>Clostridia</taxon>
        <taxon>Lachnospirales</taxon>
        <taxon>Lachnospiraceae</taxon>
        <taxon>Diplocloster</taxon>
    </lineage>
</organism>
<comment type="caution">
    <text evidence="4">The sequence shown here is derived from an EMBL/GenBank/DDBJ whole genome shotgun (WGS) entry which is preliminary data.</text>
</comment>
<dbReference type="GO" id="GO:0016462">
    <property type="term" value="F:pyrophosphatase activity"/>
    <property type="evidence" value="ECO:0007669"/>
    <property type="project" value="TreeGrafter"/>
</dbReference>
<dbReference type="Gene3D" id="1.10.3210.10">
    <property type="entry name" value="Hypothetical protein af1432"/>
    <property type="match status" value="1"/>
</dbReference>
<dbReference type="CDD" id="cd24006">
    <property type="entry name" value="ASKHA_NBD_PPX_GppA"/>
    <property type="match status" value="1"/>
</dbReference>
<proteinExistence type="inferred from homology"/>
<protein>
    <submittedName>
        <fullName evidence="4">HD domain-containing protein</fullName>
    </submittedName>
</protein>
<dbReference type="Gene3D" id="3.30.420.40">
    <property type="match status" value="1"/>
</dbReference>
<keyword evidence="5" id="KW-1185">Reference proteome</keyword>
<evidence type="ECO:0000256" key="1">
    <source>
        <dbReference type="ARBA" id="ARBA00007125"/>
    </source>
</evidence>
<dbReference type="RefSeq" id="WP_238723393.1">
    <property type="nucleotide sequence ID" value="NZ_JAHQCW010000069.1"/>
</dbReference>
<evidence type="ECO:0000313" key="4">
    <source>
        <dbReference type="EMBL" id="MBU9739612.1"/>
    </source>
</evidence>
<dbReference type="Pfam" id="PF02541">
    <property type="entry name" value="Ppx-GppA"/>
    <property type="match status" value="1"/>
</dbReference>
<dbReference type="CDD" id="cd00077">
    <property type="entry name" value="HDc"/>
    <property type="match status" value="1"/>
</dbReference>
<gene>
    <name evidence="4" type="ORF">KTH89_24050</name>
</gene>
<dbReference type="Pfam" id="PF21447">
    <property type="entry name" value="Ppx-GppA_III"/>
    <property type="match status" value="1"/>
</dbReference>
<feature type="domain" description="Ppx/GppA phosphatase C-terminal" evidence="3">
    <location>
        <begin position="325"/>
        <end position="479"/>
    </location>
</feature>
<dbReference type="InterPro" id="IPR050273">
    <property type="entry name" value="GppA/Ppx_hydrolase"/>
</dbReference>
<dbReference type="SUPFAM" id="SSF53067">
    <property type="entry name" value="Actin-like ATPase domain"/>
    <property type="match status" value="2"/>
</dbReference>
<dbReference type="PANTHER" id="PTHR30005:SF0">
    <property type="entry name" value="RETROGRADE REGULATION PROTEIN 2"/>
    <property type="match status" value="1"/>
</dbReference>
<evidence type="ECO:0000259" key="2">
    <source>
        <dbReference type="Pfam" id="PF02541"/>
    </source>
</evidence>
<sequence>MPYTTFAAIDIGSYELSMKIFELSSKLGMREIDHIRHRIELGMDTYRSGRISHELVEELCEVLQDFKRIMGEYRVSDYRICATSAIRETKNTILVLDQIRTRTGFEAEVLSNSEQRFLGYKSIASKETNFRSIIQKGTAIIDVGGGSIQISLFDKDSLQSTHNLRFGTLRIRERLAALEGSSLRYGDIVEEMINTDIYNFRRLYQKEQKIENIIIVGEFITQMILRINKDTQEHFVTCENFMKFCDEAGEQAPEQIAQELGVPAENSAMILPALVIYRRLVTEIGADYIWAPGVELTDGIAYNYAEQNKIIKFQHNFDNDILNAAKNIGKRYMCNKTHIAVVSELAMSLFDATKKIHGMGKRERLLLQIAVLLHDCGKYISLVKVAECSYSIIMSTEIIGLSHKEREIIANVVRYNTLDFETFDNIVDKDQLDVGSYQIMAKLVAILRVANALDRSHKQKFKNCKAALKEKELIITVNTVEDISLEYELFPEKAGFFEEVFGIQPKIKQKKKI</sequence>
<reference evidence="4" key="1">
    <citation type="submission" date="2021-06" db="EMBL/GenBank/DDBJ databases">
        <title>Description of novel taxa of the family Lachnospiraceae.</title>
        <authorList>
            <person name="Chaplin A.V."/>
            <person name="Sokolova S.R."/>
            <person name="Pikina A.P."/>
            <person name="Korzhanova M."/>
            <person name="Belova V."/>
            <person name="Korostin D."/>
            <person name="Efimov B.A."/>
        </authorList>
    </citation>
    <scope>NUCLEOTIDE SEQUENCE</scope>
    <source>
        <strain evidence="4">ASD5720</strain>
    </source>
</reference>
<dbReference type="InterPro" id="IPR003607">
    <property type="entry name" value="HD/PDEase_dom"/>
</dbReference>
<dbReference type="InterPro" id="IPR048950">
    <property type="entry name" value="Ppx_GppA_C"/>
</dbReference>
<dbReference type="Proteomes" id="UP000712157">
    <property type="component" value="Unassembled WGS sequence"/>
</dbReference>
<dbReference type="PANTHER" id="PTHR30005">
    <property type="entry name" value="EXOPOLYPHOSPHATASE"/>
    <property type="match status" value="1"/>
</dbReference>
<name>A0A949K9G5_9FIRM</name>
<comment type="similarity">
    <text evidence="1">Belongs to the GppA/Ppx family.</text>
</comment>